<protein>
    <submittedName>
        <fullName evidence="1">Type II toxin-antitoxin system HicB family antitoxin</fullName>
    </submittedName>
</protein>
<gene>
    <name evidence="1" type="ORF">MUN53_12750</name>
</gene>
<reference evidence="1 2" key="1">
    <citation type="submission" date="2022-03" db="EMBL/GenBank/DDBJ databases">
        <title>Parabacteroides sp. nov. isolated from swine feces.</title>
        <authorList>
            <person name="Bak J.E."/>
        </authorList>
    </citation>
    <scope>NUCLEOTIDE SEQUENCE [LARGE SCALE GENOMIC DNA]</scope>
    <source>
        <strain evidence="1 2">AGMB00274</strain>
    </source>
</reference>
<keyword evidence="2" id="KW-1185">Reference proteome</keyword>
<dbReference type="InterPro" id="IPR008651">
    <property type="entry name" value="Uncharacterised_HicB"/>
</dbReference>
<accession>A0ABT0C4H1</accession>
<proteinExistence type="predicted"/>
<dbReference type="Pfam" id="PF05534">
    <property type="entry name" value="HicB"/>
    <property type="match status" value="1"/>
</dbReference>
<evidence type="ECO:0000313" key="2">
    <source>
        <dbReference type="Proteomes" id="UP001165444"/>
    </source>
</evidence>
<name>A0ABT0C4H1_9BACT</name>
<evidence type="ECO:0000313" key="1">
    <source>
        <dbReference type="EMBL" id="MCJ2381466.1"/>
    </source>
</evidence>
<dbReference type="SUPFAM" id="SSF47598">
    <property type="entry name" value="Ribbon-helix-helix"/>
    <property type="match status" value="1"/>
</dbReference>
<organism evidence="1 2">
    <name type="scientific">Parabacteroides faecalis</name>
    <dbReference type="NCBI Taxonomy" id="2924040"/>
    <lineage>
        <taxon>Bacteria</taxon>
        <taxon>Pseudomonadati</taxon>
        <taxon>Bacteroidota</taxon>
        <taxon>Bacteroidia</taxon>
        <taxon>Bacteroidales</taxon>
        <taxon>Tannerellaceae</taxon>
        <taxon>Parabacteroides</taxon>
    </lineage>
</organism>
<dbReference type="SUPFAM" id="SSF143100">
    <property type="entry name" value="TTHA1013/TTHA0281-like"/>
    <property type="match status" value="1"/>
</dbReference>
<comment type="caution">
    <text evidence="1">The sequence shown here is derived from an EMBL/GenBank/DDBJ whole genome shotgun (WGS) entry which is preliminary data.</text>
</comment>
<dbReference type="InterPro" id="IPR035069">
    <property type="entry name" value="TTHA1013/TTHA0281-like"/>
</dbReference>
<sequence>MDYLEYKGYKGTVEYSKEDNCLFGKVIGMSQDVILYEGQTLDELRSDFEAGIDDYIAGCIAEGVEPRKPFSGRLNLRMPSELHARVASLANSTGTTINDFINKAIIHELDHHCATS</sequence>
<dbReference type="EMBL" id="JAKZMM010000034">
    <property type="protein sequence ID" value="MCJ2381466.1"/>
    <property type="molecule type" value="Genomic_DNA"/>
</dbReference>
<dbReference type="RefSeq" id="WP_243325826.1">
    <property type="nucleotide sequence ID" value="NZ_JAKZMM010000034.1"/>
</dbReference>
<dbReference type="Proteomes" id="UP001165444">
    <property type="component" value="Unassembled WGS sequence"/>
</dbReference>
<dbReference type="InterPro" id="IPR010985">
    <property type="entry name" value="Ribbon_hlx_hlx"/>
</dbReference>